<dbReference type="InterPro" id="IPR011035">
    <property type="entry name" value="Ribosomal_bL25/Gln-tRNA_synth"/>
</dbReference>
<evidence type="ECO:0000256" key="2">
    <source>
        <dbReference type="ARBA" id="ARBA00022884"/>
    </source>
</evidence>
<dbReference type="SUPFAM" id="SSF50715">
    <property type="entry name" value="Ribosomal protein L25-like"/>
    <property type="match status" value="1"/>
</dbReference>
<evidence type="ECO:0000313" key="8">
    <source>
        <dbReference type="EMBL" id="GGO58931.1"/>
    </source>
</evidence>
<keyword evidence="4 5" id="KW-0687">Ribonucleoprotein</keyword>
<evidence type="ECO:0000259" key="7">
    <source>
        <dbReference type="Pfam" id="PF14693"/>
    </source>
</evidence>
<dbReference type="InterPro" id="IPR020056">
    <property type="entry name" value="Rbsml_bL25/Gln-tRNA_synth_N"/>
</dbReference>
<dbReference type="HAMAP" id="MF_01334">
    <property type="entry name" value="Ribosomal_bL25_CTC"/>
    <property type="match status" value="1"/>
</dbReference>
<keyword evidence="3 5" id="KW-0689">Ribosomal protein</keyword>
<dbReference type="InterPro" id="IPR020057">
    <property type="entry name" value="Ribosomal_bL25_b-dom"/>
</dbReference>
<dbReference type="InterPro" id="IPR020930">
    <property type="entry name" value="Ribosomal_uL5_bac-type"/>
</dbReference>
<dbReference type="CDD" id="cd00495">
    <property type="entry name" value="Ribosomal_L25_TL5_CTC"/>
    <property type="match status" value="1"/>
</dbReference>
<comment type="subunit">
    <text evidence="5">Part of the 50S ribosomal subunit; part of the 5S rRNA/L5/L18/L25 subcomplex. Contacts the 5S rRNA. Binds to the 5S rRNA independently of L5 and L18.</text>
</comment>
<comment type="caution">
    <text evidence="8">The sequence shown here is derived from an EMBL/GenBank/DDBJ whole genome shotgun (WGS) entry which is preliminary data.</text>
</comment>
<gene>
    <name evidence="5 8" type="primary">rplY</name>
    <name evidence="5" type="synonym">ctc</name>
    <name evidence="8" type="ORF">GCM10010910_00670</name>
</gene>
<protein>
    <recommendedName>
        <fullName evidence="5">Large ribosomal subunit protein bL25</fullName>
    </recommendedName>
    <alternativeName>
        <fullName evidence="5">General stress protein CTC</fullName>
    </alternativeName>
</protein>
<dbReference type="EMBL" id="BMMQ01000001">
    <property type="protein sequence ID" value="GGO58931.1"/>
    <property type="molecule type" value="Genomic_DNA"/>
</dbReference>
<dbReference type="GO" id="GO:0005840">
    <property type="term" value="C:ribosome"/>
    <property type="evidence" value="ECO:0007669"/>
    <property type="project" value="UniProtKB-KW"/>
</dbReference>
<dbReference type="Pfam" id="PF14693">
    <property type="entry name" value="Ribosomal_TL5_C"/>
    <property type="match status" value="1"/>
</dbReference>
<dbReference type="InterPro" id="IPR037121">
    <property type="entry name" value="Ribosomal_bL25_C"/>
</dbReference>
<comment type="function">
    <text evidence="5">This is one of the proteins that binds to the 5S RNA in the ribosome where it forms part of the central protuberance.</text>
</comment>
<feature type="domain" description="Large ribosomal subunit protein bL25 L25" evidence="6">
    <location>
        <begin position="7"/>
        <end position="91"/>
    </location>
</feature>
<dbReference type="Pfam" id="PF01386">
    <property type="entry name" value="Ribosomal_L25p"/>
    <property type="match status" value="1"/>
</dbReference>
<dbReference type="Proteomes" id="UP000638043">
    <property type="component" value="Unassembled WGS sequence"/>
</dbReference>
<dbReference type="PANTHER" id="PTHR33284:SF1">
    <property type="entry name" value="RIBOSOMAL PROTEIN L25_GLN-TRNA SYNTHETASE, ANTI-CODON-BINDING DOMAIN-CONTAINING PROTEIN"/>
    <property type="match status" value="1"/>
</dbReference>
<dbReference type="InterPro" id="IPR001021">
    <property type="entry name" value="Ribosomal_bL25_long"/>
</dbReference>
<evidence type="ECO:0000256" key="1">
    <source>
        <dbReference type="ARBA" id="ARBA00022730"/>
    </source>
</evidence>
<reference evidence="9" key="1">
    <citation type="journal article" date="2019" name="Int. J. Syst. Evol. Microbiol.">
        <title>The Global Catalogue of Microorganisms (GCM) 10K type strain sequencing project: providing services to taxonomists for standard genome sequencing and annotation.</title>
        <authorList>
            <consortium name="The Broad Institute Genomics Platform"/>
            <consortium name="The Broad Institute Genome Sequencing Center for Infectious Disease"/>
            <person name="Wu L."/>
            <person name="Ma J."/>
        </authorList>
    </citation>
    <scope>NUCLEOTIDE SEQUENCE [LARGE SCALE GENOMIC DNA]</scope>
    <source>
        <strain evidence="9">CGMCC 4.7181</strain>
    </source>
</reference>
<dbReference type="Gene3D" id="2.40.240.10">
    <property type="entry name" value="Ribosomal Protein L25, Chain P"/>
    <property type="match status" value="1"/>
</dbReference>
<dbReference type="NCBIfam" id="NF004131">
    <property type="entry name" value="PRK05618.2-1"/>
    <property type="match status" value="1"/>
</dbReference>
<comment type="similarity">
    <text evidence="5">Belongs to the bacterial ribosomal protein bL25 family. CTC subfamily.</text>
</comment>
<evidence type="ECO:0000256" key="5">
    <source>
        <dbReference type="HAMAP-Rule" id="MF_01334"/>
    </source>
</evidence>
<dbReference type="RefSeq" id="WP_188699348.1">
    <property type="nucleotide sequence ID" value="NZ_BMMQ01000001.1"/>
</dbReference>
<proteinExistence type="inferred from homology"/>
<evidence type="ECO:0000256" key="3">
    <source>
        <dbReference type="ARBA" id="ARBA00022980"/>
    </source>
</evidence>
<accession>A0ABQ2MUA3</accession>
<organism evidence="8 9">
    <name type="scientific">Microbacterium nanhaiense</name>
    <dbReference type="NCBI Taxonomy" id="1301026"/>
    <lineage>
        <taxon>Bacteria</taxon>
        <taxon>Bacillati</taxon>
        <taxon>Actinomycetota</taxon>
        <taxon>Actinomycetes</taxon>
        <taxon>Micrococcales</taxon>
        <taxon>Microbacteriaceae</taxon>
        <taxon>Microbacterium</taxon>
    </lineage>
</organism>
<dbReference type="PANTHER" id="PTHR33284">
    <property type="entry name" value="RIBOSOMAL PROTEIN L25/GLN-TRNA SYNTHETASE, ANTI-CODON-BINDING DOMAIN-CONTAINING PROTEIN"/>
    <property type="match status" value="1"/>
</dbReference>
<dbReference type="InterPro" id="IPR029751">
    <property type="entry name" value="Ribosomal_L25_dom"/>
</dbReference>
<sequence>MSDSNKLVAETRTEFGKGFARRLRAAGKIPAVVYGHGSDVKHVALPAHETGLIVRHANSIIELDIDGATELVFVKDVQREPVRSYIEHIDLVVVKRGEKIEVEVPVVTEGEPFSGTYVSTIVATIRVNVDALNIPESITVSVEGLEDGAQIHAKDVALPEGSELVDDADLLLLTVHANAAADEDDEAAAEAAE</sequence>
<keyword evidence="1 5" id="KW-0699">rRNA-binding</keyword>
<evidence type="ECO:0000313" key="9">
    <source>
        <dbReference type="Proteomes" id="UP000638043"/>
    </source>
</evidence>
<keyword evidence="9" id="KW-1185">Reference proteome</keyword>
<name>A0ABQ2MUA3_9MICO</name>
<evidence type="ECO:0000256" key="4">
    <source>
        <dbReference type="ARBA" id="ARBA00023274"/>
    </source>
</evidence>
<dbReference type="Gene3D" id="2.170.120.20">
    <property type="entry name" value="Ribosomal protein L25, beta domain"/>
    <property type="match status" value="1"/>
</dbReference>
<evidence type="ECO:0000259" key="6">
    <source>
        <dbReference type="Pfam" id="PF01386"/>
    </source>
</evidence>
<keyword evidence="2 5" id="KW-0694">RNA-binding</keyword>
<dbReference type="NCBIfam" id="TIGR00731">
    <property type="entry name" value="bL25_bact_ctc"/>
    <property type="match status" value="1"/>
</dbReference>
<feature type="domain" description="Large ribosomal subunit protein bL25 beta" evidence="7">
    <location>
        <begin position="99"/>
        <end position="177"/>
    </location>
</feature>